<dbReference type="PANTHER" id="PTHR35149">
    <property type="entry name" value="SLL5132 PROTEIN"/>
    <property type="match status" value="1"/>
</dbReference>
<evidence type="ECO:0000313" key="3">
    <source>
        <dbReference type="Proteomes" id="UP000070184"/>
    </source>
</evidence>
<evidence type="ECO:0000313" key="2">
    <source>
        <dbReference type="EMBL" id="KXA89627.1"/>
    </source>
</evidence>
<dbReference type="InterPro" id="IPR004919">
    <property type="entry name" value="GmrSD_N"/>
</dbReference>
<accession>A0A133U615</accession>
<organism evidence="2 3">
    <name type="scientific">candidate division MSBL1 archaeon SCGC-AAA259B11</name>
    <dbReference type="NCBI Taxonomy" id="1698260"/>
    <lineage>
        <taxon>Archaea</taxon>
        <taxon>Methanobacteriati</taxon>
        <taxon>Methanobacteriota</taxon>
        <taxon>candidate division MSBL1</taxon>
    </lineage>
</organism>
<dbReference type="Proteomes" id="UP000070184">
    <property type="component" value="Unassembled WGS sequence"/>
</dbReference>
<protein>
    <recommendedName>
        <fullName evidence="1">GmrSD restriction endonucleases N-terminal domain-containing protein</fullName>
    </recommendedName>
</protein>
<sequence length="352" mass="41972">MMTKADSFREVVTRQVKFKIPEYQRNYSWTEEEFEDLWRDLNNVLSDSENSDGGRNHFYGMFLFDTDDDVYRIIDGQQRITTAIILLNEIRRRLEREGYDEEAKKIEQGYIKDAFGYKLDLGPDEDDQVFKDIVLDKDTIDKDIRTIADSPSQNKLLKAKKTFRNKIKDKGKEFLLDLKTEITNLEVLTYEVDSIIRAVKIFETANDRGRDLTVLDKTKSFLMLQIYLDMKNAQEKAIRDEIELLQTRFGKIYKKIEEIDQEDHWGSISEDNIQRYHYILWDKEWSKSRGERYYQNLLENLKQKIRNSDKPLEIIEDYSTKLLEAFETQEKLARKENGGRESHLLKRMELVH</sequence>
<comment type="caution">
    <text evidence="2">The sequence shown here is derived from an EMBL/GenBank/DDBJ whole genome shotgun (WGS) entry which is preliminary data.</text>
</comment>
<gene>
    <name evidence="2" type="ORF">AKJ61_02510</name>
</gene>
<reference evidence="2 3" key="1">
    <citation type="journal article" date="2016" name="Sci. Rep.">
        <title>Metabolic traits of an uncultured archaeal lineage -MSBL1- from brine pools of the Red Sea.</title>
        <authorList>
            <person name="Mwirichia R."/>
            <person name="Alam I."/>
            <person name="Rashid M."/>
            <person name="Vinu M."/>
            <person name="Ba-Alawi W."/>
            <person name="Anthony Kamau A."/>
            <person name="Kamanda Ngugi D."/>
            <person name="Goker M."/>
            <person name="Klenk H.P."/>
            <person name="Bajic V."/>
            <person name="Stingl U."/>
        </authorList>
    </citation>
    <scope>NUCLEOTIDE SEQUENCE [LARGE SCALE GENOMIC DNA]</scope>
    <source>
        <strain evidence="2">SCGC-AAA259B11</strain>
    </source>
</reference>
<dbReference type="AlphaFoldDB" id="A0A133U615"/>
<feature type="domain" description="GmrSD restriction endonucleases N-terminal" evidence="1">
    <location>
        <begin position="14"/>
        <end position="222"/>
    </location>
</feature>
<dbReference type="EMBL" id="LHXK01000028">
    <property type="protein sequence ID" value="KXA89627.1"/>
    <property type="molecule type" value="Genomic_DNA"/>
</dbReference>
<name>A0A133U615_9EURY</name>
<proteinExistence type="predicted"/>
<dbReference type="Pfam" id="PF03235">
    <property type="entry name" value="GmrSD_N"/>
    <property type="match status" value="1"/>
</dbReference>
<keyword evidence="3" id="KW-1185">Reference proteome</keyword>
<evidence type="ECO:0000259" key="1">
    <source>
        <dbReference type="Pfam" id="PF03235"/>
    </source>
</evidence>
<dbReference type="PANTHER" id="PTHR35149:SF1">
    <property type="entry name" value="DUF5655 DOMAIN-CONTAINING PROTEIN"/>
    <property type="match status" value="1"/>
</dbReference>